<sequence>MERLIVDKEPKSPVAEAYRRLRTNIQYANVAHELKTILFTSAGPGEGKSSVAANYAALVAQQKKEVILVDCDLRRPSLHRIFDLKNSRGLTNVMTHDFELKDVLQTTSVPGLRVLTSGPIPPNPVELLSAEEMESILRKLKEMADLVVIDTPPIQAVTDALVLAPKVDGVVLVLMAAAVSRQQARLAKEGIQRVGGRLLGAVLNGVEMKKGSYYYYNYHYSYGVSE</sequence>
<dbReference type="GO" id="GO:0004715">
    <property type="term" value="F:non-membrane spanning protein tyrosine kinase activity"/>
    <property type="evidence" value="ECO:0007669"/>
    <property type="project" value="UniProtKB-EC"/>
</dbReference>
<proteinExistence type="inferred from homology"/>
<dbReference type="InterPro" id="IPR050445">
    <property type="entry name" value="Bact_polysacc_biosynth/exp"/>
</dbReference>
<dbReference type="GO" id="GO:0042802">
    <property type="term" value="F:identical protein binding"/>
    <property type="evidence" value="ECO:0007669"/>
    <property type="project" value="UniProtKB-ARBA"/>
</dbReference>
<reference evidence="10" key="1">
    <citation type="submission" date="2017-02" db="EMBL/GenBank/DDBJ databases">
        <authorList>
            <person name="Varghese N."/>
            <person name="Submissions S."/>
        </authorList>
    </citation>
    <scope>NUCLEOTIDE SEQUENCE [LARGE SCALE GENOMIC DNA]</scope>
    <source>
        <strain evidence="10">DSM 16521</strain>
    </source>
</reference>
<evidence type="ECO:0000256" key="1">
    <source>
        <dbReference type="ARBA" id="ARBA00007316"/>
    </source>
</evidence>
<keyword evidence="6" id="KW-0067">ATP-binding</keyword>
<evidence type="ECO:0000256" key="6">
    <source>
        <dbReference type="ARBA" id="ARBA00022840"/>
    </source>
</evidence>
<comment type="similarity">
    <text evidence="1">Belongs to the CpsD/CapB family.</text>
</comment>
<dbReference type="Gene3D" id="3.40.50.300">
    <property type="entry name" value="P-loop containing nucleotide triphosphate hydrolases"/>
    <property type="match status" value="1"/>
</dbReference>
<keyword evidence="5" id="KW-0418">Kinase</keyword>
<dbReference type="GO" id="GO:0005524">
    <property type="term" value="F:ATP binding"/>
    <property type="evidence" value="ECO:0007669"/>
    <property type="project" value="UniProtKB-KW"/>
</dbReference>
<dbReference type="NCBIfam" id="TIGR01007">
    <property type="entry name" value="eps_fam"/>
    <property type="match status" value="1"/>
</dbReference>
<dbReference type="InterPro" id="IPR033756">
    <property type="entry name" value="YlxH/NBP35"/>
</dbReference>
<keyword evidence="10" id="KW-1185">Reference proteome</keyword>
<accession>A0A1T4L6Y2</accession>
<protein>
    <recommendedName>
        <fullName evidence="2">non-specific protein-tyrosine kinase</fullName>
        <ecNumber evidence="2">2.7.10.2</ecNumber>
    </recommendedName>
</protein>
<dbReference type="Proteomes" id="UP000189933">
    <property type="component" value="Unassembled WGS sequence"/>
</dbReference>
<name>A0A1T4L6Y2_9FIRM</name>
<dbReference type="RefSeq" id="WP_079906298.1">
    <property type="nucleotide sequence ID" value="NZ_FUXM01000001.1"/>
</dbReference>
<evidence type="ECO:0000256" key="4">
    <source>
        <dbReference type="ARBA" id="ARBA00022741"/>
    </source>
</evidence>
<evidence type="ECO:0000256" key="2">
    <source>
        <dbReference type="ARBA" id="ARBA00011903"/>
    </source>
</evidence>
<dbReference type="CDD" id="cd05387">
    <property type="entry name" value="BY-kinase"/>
    <property type="match status" value="1"/>
</dbReference>
<dbReference type="AlphaFoldDB" id="A0A1T4L6Y2"/>
<evidence type="ECO:0000256" key="5">
    <source>
        <dbReference type="ARBA" id="ARBA00022777"/>
    </source>
</evidence>
<dbReference type="PANTHER" id="PTHR32309">
    <property type="entry name" value="TYROSINE-PROTEIN KINASE"/>
    <property type="match status" value="1"/>
</dbReference>
<dbReference type="FunFam" id="3.40.50.300:FF:000527">
    <property type="entry name" value="Tyrosine-protein kinase etk"/>
    <property type="match status" value="1"/>
</dbReference>
<dbReference type="PANTHER" id="PTHR32309:SF13">
    <property type="entry name" value="FERRIC ENTEROBACTIN TRANSPORT PROTEIN FEPE"/>
    <property type="match status" value="1"/>
</dbReference>
<evidence type="ECO:0000256" key="7">
    <source>
        <dbReference type="ARBA" id="ARBA00023137"/>
    </source>
</evidence>
<dbReference type="InterPro" id="IPR005702">
    <property type="entry name" value="Wzc-like_C"/>
</dbReference>
<keyword evidence="7" id="KW-0829">Tyrosine-protein kinase</keyword>
<dbReference type="Pfam" id="PF10609">
    <property type="entry name" value="ParA"/>
    <property type="match status" value="1"/>
</dbReference>
<organism evidence="9 10">
    <name type="scientific">Carboxydocella sporoproducens DSM 16521</name>
    <dbReference type="NCBI Taxonomy" id="1121270"/>
    <lineage>
        <taxon>Bacteria</taxon>
        <taxon>Bacillati</taxon>
        <taxon>Bacillota</taxon>
        <taxon>Clostridia</taxon>
        <taxon>Eubacteriales</taxon>
        <taxon>Clostridiales Family XVI. Incertae Sedis</taxon>
        <taxon>Carboxydocella</taxon>
    </lineage>
</organism>
<dbReference type="EC" id="2.7.10.2" evidence="2"/>
<evidence type="ECO:0000313" key="10">
    <source>
        <dbReference type="Proteomes" id="UP000189933"/>
    </source>
</evidence>
<comment type="catalytic activity">
    <reaction evidence="8">
        <text>L-tyrosyl-[protein] + ATP = O-phospho-L-tyrosyl-[protein] + ADP + H(+)</text>
        <dbReference type="Rhea" id="RHEA:10596"/>
        <dbReference type="Rhea" id="RHEA-COMP:10136"/>
        <dbReference type="Rhea" id="RHEA-COMP:20101"/>
        <dbReference type="ChEBI" id="CHEBI:15378"/>
        <dbReference type="ChEBI" id="CHEBI:30616"/>
        <dbReference type="ChEBI" id="CHEBI:46858"/>
        <dbReference type="ChEBI" id="CHEBI:61978"/>
        <dbReference type="ChEBI" id="CHEBI:456216"/>
        <dbReference type="EC" id="2.7.10.2"/>
    </reaction>
</comment>
<dbReference type="EMBL" id="FUXM01000001">
    <property type="protein sequence ID" value="SJZ50393.1"/>
    <property type="molecule type" value="Genomic_DNA"/>
</dbReference>
<evidence type="ECO:0000256" key="8">
    <source>
        <dbReference type="ARBA" id="ARBA00051245"/>
    </source>
</evidence>
<dbReference type="SUPFAM" id="SSF52540">
    <property type="entry name" value="P-loop containing nucleoside triphosphate hydrolases"/>
    <property type="match status" value="1"/>
</dbReference>
<keyword evidence="4" id="KW-0547">Nucleotide-binding</keyword>
<dbReference type="InterPro" id="IPR027417">
    <property type="entry name" value="P-loop_NTPase"/>
</dbReference>
<gene>
    <name evidence="9" type="ORF">SAMN02745885_00052</name>
</gene>
<evidence type="ECO:0000256" key="3">
    <source>
        <dbReference type="ARBA" id="ARBA00022679"/>
    </source>
</evidence>
<dbReference type="GO" id="GO:0005886">
    <property type="term" value="C:plasma membrane"/>
    <property type="evidence" value="ECO:0007669"/>
    <property type="project" value="UniProtKB-ARBA"/>
</dbReference>
<keyword evidence="3" id="KW-0808">Transferase</keyword>
<evidence type="ECO:0000313" key="9">
    <source>
        <dbReference type="EMBL" id="SJZ50393.1"/>
    </source>
</evidence>